<dbReference type="HOGENOM" id="CLU_1933690_0_0_5"/>
<protein>
    <submittedName>
        <fullName evidence="1">Uncharacterized protein</fullName>
    </submittedName>
</protein>
<gene>
    <name evidence="1" type="ORF">ABI_23460</name>
</gene>
<dbReference type="EMBL" id="GL883078">
    <property type="protein sequence ID" value="EGF90934.1"/>
    <property type="molecule type" value="Genomic_DNA"/>
</dbReference>
<keyword evidence="2" id="KW-1185">Reference proteome</keyword>
<evidence type="ECO:0000313" key="1">
    <source>
        <dbReference type="EMBL" id="EGF90934.1"/>
    </source>
</evidence>
<evidence type="ECO:0000313" key="2">
    <source>
        <dbReference type="Proteomes" id="UP000006512"/>
    </source>
</evidence>
<dbReference type="AlphaFoldDB" id="F4QNM6"/>
<organism evidence="1 2">
    <name type="scientific">Asticcacaulis biprosthecium C19</name>
    <dbReference type="NCBI Taxonomy" id="715226"/>
    <lineage>
        <taxon>Bacteria</taxon>
        <taxon>Pseudomonadati</taxon>
        <taxon>Pseudomonadota</taxon>
        <taxon>Alphaproteobacteria</taxon>
        <taxon>Caulobacterales</taxon>
        <taxon>Caulobacteraceae</taxon>
        <taxon>Asticcacaulis</taxon>
    </lineage>
</organism>
<dbReference type="Proteomes" id="UP000006512">
    <property type="component" value="Unassembled WGS sequence"/>
</dbReference>
<proteinExistence type="predicted"/>
<reference evidence="2" key="1">
    <citation type="submission" date="2011-03" db="EMBL/GenBank/DDBJ databases">
        <title>Draft genome sequence of Brevundimonas diminuta.</title>
        <authorList>
            <person name="Brown P.J.B."/>
            <person name="Buechlein A."/>
            <person name="Hemmerich C."/>
            <person name="Brun Y.V."/>
        </authorList>
    </citation>
    <scope>NUCLEOTIDE SEQUENCE [LARGE SCALE GENOMIC DNA]</scope>
    <source>
        <strain evidence="2">C19</strain>
    </source>
</reference>
<name>F4QNM6_9CAUL</name>
<accession>F4QNM6</accession>
<sequence length="130" mass="13550">MPVLGLAALFLGACQTTPAVGGQGDIDALTLAIRDAAPAQGESIGLIPPLRTGAPKADVERQLNAAGYRLFNTGIVAPRPGEPSLGVYGKTMGKGFQIDPCQVRYNITVHFDASDRLHSAEGSWMDAGCQ</sequence>